<feature type="domain" description="DUF4126" evidence="3">
    <location>
        <begin position="10"/>
        <end position="174"/>
    </location>
</feature>
<organism evidence="4 5">
    <name type="scientific">Myxococcus llanfairpwllgwyngyllgogerychwyrndrobwllllantysiliogogogochensis</name>
    <dbReference type="NCBI Taxonomy" id="2590453"/>
    <lineage>
        <taxon>Bacteria</taxon>
        <taxon>Pseudomonadati</taxon>
        <taxon>Myxococcota</taxon>
        <taxon>Myxococcia</taxon>
        <taxon>Myxococcales</taxon>
        <taxon>Cystobacterineae</taxon>
        <taxon>Myxococcaceae</taxon>
        <taxon>Myxococcus</taxon>
    </lineage>
</organism>
<sequence length="264" mass="27613">MLSFALASQVIGLSGASGTRAGGSLLLLALAAHYQYLSLPPELGWLATPQALGAFVALLAFEMYTQRDSDLRMVLGLAQFALSAGSGATVALASMGVGTEQLPPWAVGAVGAFVAVATLSVRQWVHTRVDQLETEVLHPRRWLLRTEDVFGLGLAAVAILWAPLSLALVLLFTLACGAAGLVAYRLEARSRRACPAGCGAKIREEASRCPRCRADVPVAKAVDLRLGGRMRDALRGALGSGNSSAPRMEPGIQRDGGKAPSRLG</sequence>
<keyword evidence="5" id="KW-1185">Reference proteome</keyword>
<evidence type="ECO:0000313" key="5">
    <source>
        <dbReference type="Proteomes" id="UP000315369"/>
    </source>
</evidence>
<dbReference type="EMBL" id="VIFM01000066">
    <property type="protein sequence ID" value="TQF14521.1"/>
    <property type="molecule type" value="Genomic_DNA"/>
</dbReference>
<feature type="transmembrane region" description="Helical" evidence="2">
    <location>
        <begin position="102"/>
        <end position="121"/>
    </location>
</feature>
<evidence type="ECO:0000256" key="1">
    <source>
        <dbReference type="SAM" id="MobiDB-lite"/>
    </source>
</evidence>
<keyword evidence="2" id="KW-0812">Transmembrane</keyword>
<accession>A0A540WZT4</accession>
<evidence type="ECO:0000259" key="3">
    <source>
        <dbReference type="Pfam" id="PF13548"/>
    </source>
</evidence>
<keyword evidence="2" id="KW-0472">Membrane</keyword>
<evidence type="ECO:0000313" key="4">
    <source>
        <dbReference type="EMBL" id="TQF14521.1"/>
    </source>
</evidence>
<dbReference type="RefSeq" id="WP_141643781.1">
    <property type="nucleotide sequence ID" value="NZ_VIFM01000066.1"/>
</dbReference>
<reference evidence="4 5" key="1">
    <citation type="submission" date="2019-06" db="EMBL/GenBank/DDBJ databases">
        <authorList>
            <person name="Livingstone P."/>
            <person name="Whitworth D."/>
        </authorList>
    </citation>
    <scope>NUCLEOTIDE SEQUENCE [LARGE SCALE GENOMIC DNA]</scope>
    <source>
        <strain evidence="4 5">AM401</strain>
    </source>
</reference>
<feature type="region of interest" description="Disordered" evidence="1">
    <location>
        <begin position="236"/>
        <end position="264"/>
    </location>
</feature>
<feature type="transmembrane region" description="Helical" evidence="2">
    <location>
        <begin position="73"/>
        <end position="96"/>
    </location>
</feature>
<feature type="transmembrane region" description="Helical" evidence="2">
    <location>
        <begin position="142"/>
        <end position="161"/>
    </location>
</feature>
<name>A0A540WZT4_9BACT</name>
<keyword evidence="2" id="KW-1133">Transmembrane helix</keyword>
<dbReference type="OrthoDB" id="9932296at2"/>
<dbReference type="InterPro" id="IPR025196">
    <property type="entry name" value="DUF4126"/>
</dbReference>
<comment type="caution">
    <text evidence="4">The sequence shown here is derived from an EMBL/GenBank/DDBJ whole genome shotgun (WGS) entry which is preliminary data.</text>
</comment>
<evidence type="ECO:0000256" key="2">
    <source>
        <dbReference type="SAM" id="Phobius"/>
    </source>
</evidence>
<dbReference type="Pfam" id="PF13548">
    <property type="entry name" value="DUF4126"/>
    <property type="match status" value="1"/>
</dbReference>
<dbReference type="Proteomes" id="UP000315369">
    <property type="component" value="Unassembled WGS sequence"/>
</dbReference>
<feature type="transmembrane region" description="Helical" evidence="2">
    <location>
        <begin position="42"/>
        <end position="61"/>
    </location>
</feature>
<protein>
    <submittedName>
        <fullName evidence="4">DUF4126 domain-containing protein</fullName>
    </submittedName>
</protein>
<proteinExistence type="predicted"/>
<dbReference type="AlphaFoldDB" id="A0A540WZT4"/>
<gene>
    <name evidence="4" type="ORF">FJV41_18230</name>
</gene>